<dbReference type="EMBL" id="RLII01000003">
    <property type="protein sequence ID" value="RXE59989.1"/>
    <property type="molecule type" value="Genomic_DNA"/>
</dbReference>
<dbReference type="RefSeq" id="WP_069193345.1">
    <property type="nucleotide sequence ID" value="NZ_RLII01000003.1"/>
</dbReference>
<gene>
    <name evidence="2" type="ORF">EFD62_04345</name>
</gene>
<comment type="caution">
    <text evidence="2">The sequence shown here is derived from an EMBL/GenBank/DDBJ whole genome shotgun (WGS) entry which is preliminary data.</text>
</comment>
<feature type="transmembrane region" description="Helical" evidence="1">
    <location>
        <begin position="48"/>
        <end position="79"/>
    </location>
</feature>
<name>A0A4V1K2E3_9FIRM</name>
<accession>A0A4V1K2E3</accession>
<evidence type="ECO:0000256" key="1">
    <source>
        <dbReference type="SAM" id="Phobius"/>
    </source>
</evidence>
<feature type="transmembrane region" description="Helical" evidence="1">
    <location>
        <begin position="16"/>
        <end position="36"/>
    </location>
</feature>
<dbReference type="Proteomes" id="UP000289166">
    <property type="component" value="Unassembled WGS sequence"/>
</dbReference>
<keyword evidence="1" id="KW-0812">Transmembrane</keyword>
<protein>
    <submittedName>
        <fullName evidence="2">Uncharacterized protein</fullName>
    </submittedName>
</protein>
<keyword evidence="1" id="KW-0472">Membrane</keyword>
<keyword evidence="3" id="KW-1185">Reference proteome</keyword>
<evidence type="ECO:0000313" key="3">
    <source>
        <dbReference type="Proteomes" id="UP000289166"/>
    </source>
</evidence>
<reference evidence="3" key="1">
    <citation type="submission" date="2018-11" db="EMBL/GenBank/DDBJ databases">
        <title>Genome sequencing of a novel mesophilic and cellulolytic organism within the genus Hungateiclostridium.</title>
        <authorList>
            <person name="Rettenmaier R."/>
            <person name="Liebl W."/>
            <person name="Zverlov V."/>
        </authorList>
    </citation>
    <scope>NUCLEOTIDE SEQUENCE [LARGE SCALE GENOMIC DNA]</scope>
    <source>
        <strain evidence="3">N2K1</strain>
    </source>
</reference>
<evidence type="ECO:0000313" key="2">
    <source>
        <dbReference type="EMBL" id="RXE59989.1"/>
    </source>
</evidence>
<keyword evidence="1" id="KW-1133">Transmembrane helix</keyword>
<dbReference type="AlphaFoldDB" id="A0A4V1K2E3"/>
<sequence>MKTVNLKKVMKKSTLYYTYAGVGIGVILFFVCTFNHNVPVYINKTAYYGILAGLLGLISSPIIFAIVGVIHSIILWYPIMWIYRRISSKVRLQKQTGA</sequence>
<proteinExistence type="predicted"/>
<organism evidence="2 3">
    <name type="scientific">Acetivibrio mesophilus</name>
    <dbReference type="NCBI Taxonomy" id="2487273"/>
    <lineage>
        <taxon>Bacteria</taxon>
        <taxon>Bacillati</taxon>
        <taxon>Bacillota</taxon>
        <taxon>Clostridia</taxon>
        <taxon>Eubacteriales</taxon>
        <taxon>Oscillospiraceae</taxon>
        <taxon>Acetivibrio</taxon>
    </lineage>
</organism>